<evidence type="ECO:0000259" key="19">
    <source>
        <dbReference type="PROSITE" id="PS50994"/>
    </source>
</evidence>
<feature type="compositionally biased region" description="Basic and acidic residues" evidence="16">
    <location>
        <begin position="321"/>
        <end position="336"/>
    </location>
</feature>
<name>A0A8S9XM45_APOLU</name>
<dbReference type="PANTHER" id="PTHR37984:SF5">
    <property type="entry name" value="PROTEIN NYNRIN-LIKE"/>
    <property type="match status" value="1"/>
</dbReference>
<keyword evidence="10" id="KW-0694">RNA-binding</keyword>
<dbReference type="InterPro" id="IPR001584">
    <property type="entry name" value="Integrase_cat-core"/>
</dbReference>
<evidence type="ECO:0000259" key="18">
    <source>
        <dbReference type="PROSITE" id="PS50878"/>
    </source>
</evidence>
<dbReference type="EMBL" id="WIXP02000006">
    <property type="protein sequence ID" value="KAF6210122.1"/>
    <property type="molecule type" value="Genomic_DNA"/>
</dbReference>
<dbReference type="CDD" id="cd09274">
    <property type="entry name" value="RNase_HI_RT_Ty3"/>
    <property type="match status" value="1"/>
</dbReference>
<dbReference type="GO" id="GO:0003964">
    <property type="term" value="F:RNA-directed DNA polymerase activity"/>
    <property type="evidence" value="ECO:0007669"/>
    <property type="project" value="UniProtKB-KW"/>
</dbReference>
<evidence type="ECO:0000259" key="17">
    <source>
        <dbReference type="PROSITE" id="PS50158"/>
    </source>
</evidence>
<sequence>MNEPDDNIRALQAITAAMARLEVALGPRDPAPPVDQLPRSLMQEIDSWDPEDCDSVPIHGFFEIFDEVTQDLNQAMKVRLLRVKLKGSAKVFLQDHQHLAQGNEPYNTLRTALLNWYSRDDPEKAAARLWTMQKGEGETLRHFADRIRHTALRAAQTEDVVLTQEQRRAWVGARSVRAFLKGLPSMYGSHFVNQPPVTLEAALKKAEELEETLNPAEGVPDYWNVAGVRTDENQRKCYTCGGLNHFAAACPTRGASGARPQTMATSSRPVMGTPQQPCVFCGSWKHFPASCQQYLQQDMCNFCGYFGHLETQCQKRKHFLRRDGGTDPNSESRREICSTPDVSQPPPSGLHVPGGVAKGVETGRVHLPVVESPFRRSMHVAVRFYGQERSLLLDTGAQISVLATPIPGVPVVPTKIQAWGADGQPLPFLGQQHVEVEIGGRRLHHTFRIFARCHSGLDLLGLDLLRRLPVSIYPDKSEVHLLDPHTGKVELLTEVRPATMQARKELSMPVMPIRLEVPQTEVVLDGPAEDAIGRRDEESGEEASSDCPLYEDCAEFPTEAFESDQPSMLSVLKSKVTHLPPPELEQLESVLRDYEDLFQKPNQTGCSLGVAHQIDTGSAEPIFKRPYSVPHALRPVVEQQLREMLEAQIIEPSSSPWGAPVVMVRKKTQEGQPPAYRFCTDYRALNKVTKSDNYPLPNLTETLEALGGCCFFTTLDLTAGYHQIPVCEKDREKTSFSTLGQTYQYRKMPFGLKNAPATFQRLMNRVLEGLIGVSCLVYLDDIIIYSPDFETHLVRLHQVLARLQHANLKVNISKCHFLSSEVNYLGHIVSPDGLRMDPSKIQSVRDYPVPGDATEIRSLLGLAGFYRRFIKNFSTITAPLTQLLRKGVPFEWTEAQQEALDTLKGALTSYPVLAYPDFSRPFTLATDASGVAVGAILSQDTPEGSRPVAYASRTLNPAERKYSTTERELLAVVWAVTHFQSYLLGRRFQLETDHTALTAAMNLRDPTHRIGRWVLRLSEYDFEAKYRPGSKMAHADALSRICVASVGAFQISPMLLLAAQQIDPWIGEVGQNPSKWGARLEEGIWVTTKQTPTGNISVPLIPSTLRHGLVGACHESQWAGHPGIERTEQLVRRYGCWPKLSRFVKEFVKSCDVCQRRNTPVNLEPPVQKPDLPCRPGEIVGIDHVGPLDTPTGPKFLLTVVDHFSKYSEAYVVPDATAKTVVDVLTHRYFPIHGVPEKLVSDRGAAFTSIIVKELCQSWGILKVQTTSYHPQSNGVCERFHRTLAAIVAKLAPTTTRWEEVLPMALAAYRNTVHGSTGYTPNLLHLGREIRLPIAAALEFKSKTDYGQTLRSLRRTYRVASQMLQRAWEKRSRVANARRVPRYFETGERVYLRQMQPAPGISKKFWSPWIGPYVVIRRLSEVTYVITDVVGRPQVVHLSRLKPAHERGIPDDAFITPSIETTEGRPPCVLDLGPDLDWDEETEGREVRENSVPLMDTNQSEMQQENEEVAAPATLTSGPVSANGPYQLRPRERVDYVKLHKGN</sequence>
<dbReference type="InterPro" id="IPR041577">
    <property type="entry name" value="RT_RNaseH_2"/>
</dbReference>
<evidence type="ECO:0000256" key="14">
    <source>
        <dbReference type="ARBA" id="ARBA00023268"/>
    </source>
</evidence>
<dbReference type="Pfam" id="PF00665">
    <property type="entry name" value="rve"/>
    <property type="match status" value="1"/>
</dbReference>
<evidence type="ECO:0000256" key="1">
    <source>
        <dbReference type="ARBA" id="ARBA00012493"/>
    </source>
</evidence>
<organism evidence="20 21">
    <name type="scientific">Apolygus lucorum</name>
    <name type="common">Small green plant bug</name>
    <name type="synonym">Lygocoris lucorum</name>
    <dbReference type="NCBI Taxonomy" id="248454"/>
    <lineage>
        <taxon>Eukaryota</taxon>
        <taxon>Metazoa</taxon>
        <taxon>Ecdysozoa</taxon>
        <taxon>Arthropoda</taxon>
        <taxon>Hexapoda</taxon>
        <taxon>Insecta</taxon>
        <taxon>Pterygota</taxon>
        <taxon>Neoptera</taxon>
        <taxon>Paraneoptera</taxon>
        <taxon>Hemiptera</taxon>
        <taxon>Heteroptera</taxon>
        <taxon>Panheteroptera</taxon>
        <taxon>Cimicomorpha</taxon>
        <taxon>Miridae</taxon>
        <taxon>Mirini</taxon>
        <taxon>Apolygus</taxon>
    </lineage>
</organism>
<dbReference type="Gene3D" id="2.40.70.10">
    <property type="entry name" value="Acid Proteases"/>
    <property type="match status" value="1"/>
</dbReference>
<dbReference type="InterPro" id="IPR036875">
    <property type="entry name" value="Znf_CCHC_sf"/>
</dbReference>
<dbReference type="Gene3D" id="1.10.340.70">
    <property type="match status" value="1"/>
</dbReference>
<evidence type="ECO:0000256" key="5">
    <source>
        <dbReference type="ARBA" id="ARBA00022722"/>
    </source>
</evidence>
<keyword evidence="15" id="KW-0863">Zinc-finger</keyword>
<evidence type="ECO:0000313" key="20">
    <source>
        <dbReference type="EMBL" id="KAF6210122.1"/>
    </source>
</evidence>
<dbReference type="GO" id="GO:0042575">
    <property type="term" value="C:DNA polymerase complex"/>
    <property type="evidence" value="ECO:0007669"/>
    <property type="project" value="UniProtKB-ARBA"/>
</dbReference>
<dbReference type="FunFam" id="3.30.70.270:FF:000026">
    <property type="entry name" value="Transposon Ty3-G Gag-Pol polyprotein"/>
    <property type="match status" value="1"/>
</dbReference>
<dbReference type="SUPFAM" id="SSF50630">
    <property type="entry name" value="Acid proteases"/>
    <property type="match status" value="1"/>
</dbReference>
<evidence type="ECO:0000256" key="11">
    <source>
        <dbReference type="ARBA" id="ARBA00022908"/>
    </source>
</evidence>
<protein>
    <recommendedName>
        <fullName evidence="1">RNA-directed DNA polymerase</fullName>
        <ecNumber evidence="1">2.7.7.49</ecNumber>
    </recommendedName>
</protein>
<keyword evidence="8" id="KW-0378">Hydrolase</keyword>
<dbReference type="PROSITE" id="PS50878">
    <property type="entry name" value="RT_POL"/>
    <property type="match status" value="1"/>
</dbReference>
<dbReference type="PANTHER" id="PTHR37984">
    <property type="entry name" value="PROTEIN CBG26694"/>
    <property type="match status" value="1"/>
</dbReference>
<keyword evidence="12" id="KW-0695">RNA-directed DNA polymerase</keyword>
<dbReference type="GO" id="GO:0006508">
    <property type="term" value="P:proteolysis"/>
    <property type="evidence" value="ECO:0007669"/>
    <property type="project" value="UniProtKB-KW"/>
</dbReference>
<dbReference type="CDD" id="cd01647">
    <property type="entry name" value="RT_LTR"/>
    <property type="match status" value="1"/>
</dbReference>
<dbReference type="SUPFAM" id="SSF53098">
    <property type="entry name" value="Ribonuclease H-like"/>
    <property type="match status" value="1"/>
</dbReference>
<evidence type="ECO:0000256" key="10">
    <source>
        <dbReference type="ARBA" id="ARBA00022884"/>
    </source>
</evidence>
<comment type="caution">
    <text evidence="20">The sequence shown here is derived from an EMBL/GenBank/DDBJ whole genome shotgun (WGS) entry which is preliminary data.</text>
</comment>
<gene>
    <name evidence="20" type="ORF">GE061_015878</name>
</gene>
<keyword evidence="15" id="KW-0862">Zinc</keyword>
<dbReference type="GO" id="GO:0003677">
    <property type="term" value="F:DNA binding"/>
    <property type="evidence" value="ECO:0007669"/>
    <property type="project" value="UniProtKB-KW"/>
</dbReference>
<feature type="region of interest" description="Disordered" evidence="16">
    <location>
        <begin position="320"/>
        <end position="351"/>
    </location>
</feature>
<evidence type="ECO:0000256" key="12">
    <source>
        <dbReference type="ARBA" id="ARBA00022918"/>
    </source>
</evidence>
<dbReference type="GO" id="GO:0008270">
    <property type="term" value="F:zinc ion binding"/>
    <property type="evidence" value="ECO:0007669"/>
    <property type="project" value="UniProtKB-KW"/>
</dbReference>
<keyword evidence="14" id="KW-0511">Multifunctional enzyme</keyword>
<dbReference type="Pfam" id="PF22938">
    <property type="entry name" value="Integrase_p58_C"/>
    <property type="match status" value="1"/>
</dbReference>
<evidence type="ECO:0000256" key="4">
    <source>
        <dbReference type="ARBA" id="ARBA00022695"/>
    </source>
</evidence>
<feature type="domain" description="Integrase catalytic" evidence="19">
    <location>
        <begin position="1172"/>
        <end position="1329"/>
    </location>
</feature>
<dbReference type="InterPro" id="IPR001878">
    <property type="entry name" value="Znf_CCHC"/>
</dbReference>
<feature type="region of interest" description="Disordered" evidence="16">
    <location>
        <begin position="1483"/>
        <end position="1528"/>
    </location>
</feature>
<dbReference type="GO" id="GO:0004190">
    <property type="term" value="F:aspartic-type endopeptidase activity"/>
    <property type="evidence" value="ECO:0007669"/>
    <property type="project" value="UniProtKB-KW"/>
</dbReference>
<keyword evidence="13" id="KW-0238">DNA-binding</keyword>
<evidence type="ECO:0000256" key="2">
    <source>
        <dbReference type="ARBA" id="ARBA00022670"/>
    </source>
</evidence>
<evidence type="ECO:0000256" key="6">
    <source>
        <dbReference type="ARBA" id="ARBA00022750"/>
    </source>
</evidence>
<dbReference type="Gene3D" id="3.30.420.10">
    <property type="entry name" value="Ribonuclease H-like superfamily/Ribonuclease H"/>
    <property type="match status" value="1"/>
</dbReference>
<dbReference type="Proteomes" id="UP000466442">
    <property type="component" value="Unassembled WGS sequence"/>
</dbReference>
<dbReference type="Gene3D" id="3.10.10.10">
    <property type="entry name" value="HIV Type 1 Reverse Transcriptase, subunit A, domain 1"/>
    <property type="match status" value="1"/>
</dbReference>
<dbReference type="PROSITE" id="PS50994">
    <property type="entry name" value="INTEGRASE"/>
    <property type="match status" value="1"/>
</dbReference>
<keyword evidence="5" id="KW-0540">Nuclease</keyword>
<dbReference type="PROSITE" id="PS00141">
    <property type="entry name" value="ASP_PROTEASE"/>
    <property type="match status" value="1"/>
</dbReference>
<dbReference type="SMART" id="SM00343">
    <property type="entry name" value="ZnF_C2HC"/>
    <property type="match status" value="3"/>
</dbReference>
<proteinExistence type="predicted"/>
<evidence type="ECO:0000256" key="13">
    <source>
        <dbReference type="ARBA" id="ARBA00023125"/>
    </source>
</evidence>
<dbReference type="Pfam" id="PF00078">
    <property type="entry name" value="RVT_1"/>
    <property type="match status" value="1"/>
</dbReference>
<dbReference type="GO" id="GO:0015074">
    <property type="term" value="P:DNA integration"/>
    <property type="evidence" value="ECO:0007669"/>
    <property type="project" value="UniProtKB-KW"/>
</dbReference>
<evidence type="ECO:0000256" key="9">
    <source>
        <dbReference type="ARBA" id="ARBA00022842"/>
    </source>
</evidence>
<accession>A0A8S9XM45</accession>
<keyword evidence="6" id="KW-0064">Aspartyl protease</keyword>
<dbReference type="InterPro" id="IPR036397">
    <property type="entry name" value="RNaseH_sf"/>
</dbReference>
<keyword evidence="15" id="KW-0479">Metal-binding</keyword>
<evidence type="ECO:0000256" key="8">
    <source>
        <dbReference type="ARBA" id="ARBA00022801"/>
    </source>
</evidence>
<dbReference type="Gene3D" id="4.10.60.10">
    <property type="entry name" value="Zinc finger, CCHC-type"/>
    <property type="match status" value="1"/>
</dbReference>
<dbReference type="InterPro" id="IPR012337">
    <property type="entry name" value="RNaseH-like_sf"/>
</dbReference>
<dbReference type="InterPro" id="IPR021109">
    <property type="entry name" value="Peptidase_aspartic_dom_sf"/>
</dbReference>
<evidence type="ECO:0000313" key="21">
    <source>
        <dbReference type="Proteomes" id="UP000466442"/>
    </source>
</evidence>
<feature type="domain" description="Reverse transcriptase" evidence="18">
    <location>
        <begin position="645"/>
        <end position="829"/>
    </location>
</feature>
<evidence type="ECO:0000256" key="16">
    <source>
        <dbReference type="SAM" id="MobiDB-lite"/>
    </source>
</evidence>
<dbReference type="SUPFAM" id="SSF57756">
    <property type="entry name" value="Retrovirus zinc finger-like domains"/>
    <property type="match status" value="1"/>
</dbReference>
<dbReference type="OrthoDB" id="6382339at2759"/>
<keyword evidence="2" id="KW-0645">Protease</keyword>
<evidence type="ECO:0000256" key="15">
    <source>
        <dbReference type="PROSITE-ProRule" id="PRU00047"/>
    </source>
</evidence>
<keyword evidence="7" id="KW-0255">Endonuclease</keyword>
<dbReference type="GO" id="GO:0004519">
    <property type="term" value="F:endonuclease activity"/>
    <property type="evidence" value="ECO:0007669"/>
    <property type="project" value="UniProtKB-KW"/>
</dbReference>
<dbReference type="SUPFAM" id="SSF56672">
    <property type="entry name" value="DNA/RNA polymerases"/>
    <property type="match status" value="1"/>
</dbReference>
<dbReference type="EC" id="2.7.7.49" evidence="1"/>
<dbReference type="GO" id="GO:0003723">
    <property type="term" value="F:RNA binding"/>
    <property type="evidence" value="ECO:0007669"/>
    <property type="project" value="UniProtKB-KW"/>
</dbReference>
<dbReference type="InterPro" id="IPR050951">
    <property type="entry name" value="Retrovirus_Pol_polyprotein"/>
</dbReference>
<keyword evidence="3" id="KW-0808">Transferase</keyword>
<keyword evidence="9" id="KW-0460">Magnesium</keyword>
<feature type="domain" description="CCHC-type" evidence="17">
    <location>
        <begin position="235"/>
        <end position="251"/>
    </location>
</feature>
<dbReference type="InterPro" id="IPR054465">
    <property type="entry name" value="Integrase_p58-like_C"/>
</dbReference>
<dbReference type="InterPro" id="IPR043128">
    <property type="entry name" value="Rev_trsase/Diguanyl_cyclase"/>
</dbReference>
<dbReference type="Pfam" id="PF17919">
    <property type="entry name" value="RT_RNaseH_2"/>
    <property type="match status" value="1"/>
</dbReference>
<dbReference type="PROSITE" id="PS50158">
    <property type="entry name" value="ZF_CCHC"/>
    <property type="match status" value="1"/>
</dbReference>
<dbReference type="Pfam" id="PF17921">
    <property type="entry name" value="Integrase_H2C2"/>
    <property type="match status" value="1"/>
</dbReference>
<dbReference type="InterPro" id="IPR001969">
    <property type="entry name" value="Aspartic_peptidase_AS"/>
</dbReference>
<keyword evidence="4" id="KW-0548">Nucleotidyltransferase</keyword>
<dbReference type="InterPro" id="IPR000477">
    <property type="entry name" value="RT_dom"/>
</dbReference>
<dbReference type="FunFam" id="3.30.420.10:FF:000032">
    <property type="entry name" value="Retrovirus-related Pol polyprotein from transposon 297-like Protein"/>
    <property type="match status" value="1"/>
</dbReference>
<keyword evidence="11" id="KW-0229">DNA integration</keyword>
<evidence type="ECO:0000256" key="7">
    <source>
        <dbReference type="ARBA" id="ARBA00022759"/>
    </source>
</evidence>
<dbReference type="InterPro" id="IPR043502">
    <property type="entry name" value="DNA/RNA_pol_sf"/>
</dbReference>
<evidence type="ECO:0000256" key="3">
    <source>
        <dbReference type="ARBA" id="ARBA00022679"/>
    </source>
</evidence>
<reference evidence="20" key="1">
    <citation type="journal article" date="2021" name="Mol. Ecol. Resour.">
        <title>Apolygus lucorum genome provides insights into omnivorousness and mesophyll feeding.</title>
        <authorList>
            <person name="Liu Y."/>
            <person name="Liu H."/>
            <person name="Wang H."/>
            <person name="Huang T."/>
            <person name="Liu B."/>
            <person name="Yang B."/>
            <person name="Yin L."/>
            <person name="Li B."/>
            <person name="Zhang Y."/>
            <person name="Zhang S."/>
            <person name="Jiang F."/>
            <person name="Zhang X."/>
            <person name="Ren Y."/>
            <person name="Wang B."/>
            <person name="Wang S."/>
            <person name="Lu Y."/>
            <person name="Wu K."/>
            <person name="Fan W."/>
            <person name="Wang G."/>
        </authorList>
    </citation>
    <scope>NUCLEOTIDE SEQUENCE</scope>
    <source>
        <strain evidence="20">12Hb</strain>
    </source>
</reference>
<keyword evidence="21" id="KW-1185">Reference proteome</keyword>
<dbReference type="InterPro" id="IPR041588">
    <property type="entry name" value="Integrase_H2C2"/>
</dbReference>
<dbReference type="Gene3D" id="3.30.70.270">
    <property type="match status" value="2"/>
</dbReference>